<accession>A0A7Y2EC71</accession>
<dbReference type="Pfam" id="PF01568">
    <property type="entry name" value="Molydop_binding"/>
    <property type="match status" value="1"/>
</dbReference>
<name>A0A7Y2EC71_UNCEI</name>
<reference evidence="2 3" key="1">
    <citation type="submission" date="2020-03" db="EMBL/GenBank/DDBJ databases">
        <title>Metabolic flexibility allows generalist bacteria to become dominant in a frequently disturbed ecosystem.</title>
        <authorList>
            <person name="Chen Y.-J."/>
            <person name="Leung P.M."/>
            <person name="Bay S.K."/>
            <person name="Hugenholtz P."/>
            <person name="Kessler A.J."/>
            <person name="Shelley G."/>
            <person name="Waite D.W."/>
            <person name="Cook P.L."/>
            <person name="Greening C."/>
        </authorList>
    </citation>
    <scope>NUCLEOTIDE SEQUENCE [LARGE SCALE GENOMIC DNA]</scope>
    <source>
        <strain evidence="2">SS_bin_28</strain>
    </source>
</reference>
<dbReference type="InterPro" id="IPR050123">
    <property type="entry name" value="Prok_molybdopt-oxidoreductase"/>
</dbReference>
<comment type="caution">
    <text evidence="2">The sequence shown here is derived from an EMBL/GenBank/DDBJ whole genome shotgun (WGS) entry which is preliminary data.</text>
</comment>
<dbReference type="AlphaFoldDB" id="A0A7Y2EC71"/>
<dbReference type="InterPro" id="IPR009010">
    <property type="entry name" value="Asp_de-COase-like_dom_sf"/>
</dbReference>
<dbReference type="GO" id="GO:0043546">
    <property type="term" value="F:molybdopterin cofactor binding"/>
    <property type="evidence" value="ECO:0007669"/>
    <property type="project" value="InterPro"/>
</dbReference>
<organism evidence="2 3">
    <name type="scientific">Eiseniibacteriota bacterium</name>
    <dbReference type="NCBI Taxonomy" id="2212470"/>
    <lineage>
        <taxon>Bacteria</taxon>
        <taxon>Candidatus Eiseniibacteriota</taxon>
    </lineage>
</organism>
<evidence type="ECO:0000259" key="1">
    <source>
        <dbReference type="Pfam" id="PF01568"/>
    </source>
</evidence>
<proteinExistence type="predicted"/>
<dbReference type="PANTHER" id="PTHR43105:SF4">
    <property type="entry name" value="PROTEIN YDEP"/>
    <property type="match status" value="1"/>
</dbReference>
<evidence type="ECO:0000313" key="3">
    <source>
        <dbReference type="Proteomes" id="UP000547674"/>
    </source>
</evidence>
<dbReference type="PANTHER" id="PTHR43105">
    <property type="entry name" value="RESPIRATORY NITRATE REDUCTASE"/>
    <property type="match status" value="1"/>
</dbReference>
<dbReference type="EMBL" id="JABDJR010000414">
    <property type="protein sequence ID" value="NNF07149.1"/>
    <property type="molecule type" value="Genomic_DNA"/>
</dbReference>
<dbReference type="InterPro" id="IPR006657">
    <property type="entry name" value="MoPterin_dinucl-bd_dom"/>
</dbReference>
<gene>
    <name evidence="2" type="ORF">HKN21_10345</name>
</gene>
<dbReference type="GO" id="GO:0016020">
    <property type="term" value="C:membrane"/>
    <property type="evidence" value="ECO:0007669"/>
    <property type="project" value="TreeGrafter"/>
</dbReference>
<evidence type="ECO:0000313" key="2">
    <source>
        <dbReference type="EMBL" id="NNF07149.1"/>
    </source>
</evidence>
<dbReference type="Proteomes" id="UP000547674">
    <property type="component" value="Unassembled WGS sequence"/>
</dbReference>
<dbReference type="SUPFAM" id="SSF50692">
    <property type="entry name" value="ADC-like"/>
    <property type="match status" value="1"/>
</dbReference>
<feature type="non-terminal residue" evidence="2">
    <location>
        <position position="1"/>
    </location>
</feature>
<dbReference type="Gene3D" id="2.40.40.20">
    <property type="match status" value="1"/>
</dbReference>
<dbReference type="GO" id="GO:0016491">
    <property type="term" value="F:oxidoreductase activity"/>
    <property type="evidence" value="ECO:0007669"/>
    <property type="project" value="InterPro"/>
</dbReference>
<feature type="domain" description="Molybdopterin dinucleotide-binding" evidence="1">
    <location>
        <begin position="109"/>
        <end position="204"/>
    </location>
</feature>
<protein>
    <submittedName>
        <fullName evidence="2">Formate dehydrogenase</fullName>
    </submittedName>
</protein>
<dbReference type="SUPFAM" id="SSF53706">
    <property type="entry name" value="Formate dehydrogenase/DMSO reductase, domains 1-3"/>
    <property type="match status" value="1"/>
</dbReference>
<sequence length="214" mass="23737">VIYNPEIPGPRVQEARDEWRVLCSIAAKVKPELADRIQFDSTYEIRAEIAKVIPQYLGIENLKQKGDQFQWGGAMLGTQGFGFPDGKARFQRTSPPKPAPESHGKLTLSTRRGKQFNSMMFGKQDMLVGASRKEAVLAPSDMKRLKIKKGDPIRIWSSSGEMEGLALPGDIAPGTIMMYWPEANVLIPRGKVEPQSGMPAFRETYVEVASSRAS</sequence>